<reference evidence="3" key="2">
    <citation type="submission" date="2020-09" db="EMBL/GenBank/DDBJ databases">
        <authorList>
            <person name="Sun Q."/>
            <person name="Ohkuma M."/>
        </authorList>
    </citation>
    <scope>NUCLEOTIDE SEQUENCE</scope>
    <source>
        <strain evidence="3">JCM 30804</strain>
    </source>
</reference>
<evidence type="ECO:0000313" key="3">
    <source>
        <dbReference type="EMBL" id="GGI76125.1"/>
    </source>
</evidence>
<evidence type="ECO:0000256" key="1">
    <source>
        <dbReference type="SAM" id="MobiDB-lite"/>
    </source>
</evidence>
<dbReference type="RefSeq" id="WP_188918819.1">
    <property type="nucleotide sequence ID" value="NZ_BMPZ01000002.1"/>
</dbReference>
<evidence type="ECO:0008006" key="5">
    <source>
        <dbReference type="Google" id="ProtNLM"/>
    </source>
</evidence>
<dbReference type="Pfam" id="PF10972">
    <property type="entry name" value="CsiV"/>
    <property type="match status" value="1"/>
</dbReference>
<gene>
    <name evidence="3" type="ORF">GCM10009332_11860</name>
</gene>
<dbReference type="InterPro" id="IPR021241">
    <property type="entry name" value="CsiV"/>
</dbReference>
<dbReference type="AlphaFoldDB" id="A0A917JMX6"/>
<feature type="chain" id="PRO_5037779187" description="Peptidoglycan-binding protein CsiV" evidence="2">
    <location>
        <begin position="21"/>
        <end position="333"/>
    </location>
</feature>
<reference evidence="3" key="1">
    <citation type="journal article" date="2014" name="Int. J. Syst. Evol. Microbiol.">
        <title>Complete genome sequence of Corynebacterium casei LMG S-19264T (=DSM 44701T), isolated from a smear-ripened cheese.</title>
        <authorList>
            <consortium name="US DOE Joint Genome Institute (JGI-PGF)"/>
            <person name="Walter F."/>
            <person name="Albersmeier A."/>
            <person name="Kalinowski J."/>
            <person name="Ruckert C."/>
        </authorList>
    </citation>
    <scope>NUCLEOTIDE SEQUENCE</scope>
    <source>
        <strain evidence="3">JCM 30804</strain>
    </source>
</reference>
<name>A0A917JMX6_9GAMM</name>
<evidence type="ECO:0000313" key="4">
    <source>
        <dbReference type="Proteomes" id="UP000613743"/>
    </source>
</evidence>
<evidence type="ECO:0000256" key="2">
    <source>
        <dbReference type="SAM" id="SignalP"/>
    </source>
</evidence>
<accession>A0A917JMX6</accession>
<keyword evidence="2" id="KW-0732">Signal</keyword>
<keyword evidence="4" id="KW-1185">Reference proteome</keyword>
<feature type="signal peptide" evidence="2">
    <location>
        <begin position="1"/>
        <end position="20"/>
    </location>
</feature>
<organism evidence="3 4">
    <name type="scientific">Shewanella gelidii</name>
    <dbReference type="NCBI Taxonomy" id="1642821"/>
    <lineage>
        <taxon>Bacteria</taxon>
        <taxon>Pseudomonadati</taxon>
        <taxon>Pseudomonadota</taxon>
        <taxon>Gammaproteobacteria</taxon>
        <taxon>Alteromonadales</taxon>
        <taxon>Shewanellaceae</taxon>
        <taxon>Shewanella</taxon>
    </lineage>
</organism>
<feature type="region of interest" description="Disordered" evidence="1">
    <location>
        <begin position="303"/>
        <end position="333"/>
    </location>
</feature>
<dbReference type="EMBL" id="BMPZ01000002">
    <property type="protein sequence ID" value="GGI76125.1"/>
    <property type="molecule type" value="Genomic_DNA"/>
</dbReference>
<dbReference type="Proteomes" id="UP000613743">
    <property type="component" value="Unassembled WGS sequence"/>
</dbReference>
<feature type="compositionally biased region" description="Polar residues" evidence="1">
    <location>
        <begin position="324"/>
        <end position="333"/>
    </location>
</feature>
<comment type="caution">
    <text evidence="3">The sequence shown here is derived from an EMBL/GenBank/DDBJ whole genome shotgun (WGS) entry which is preliminary data.</text>
</comment>
<sequence>MFGRLATLATGLVISTSIHASDAPWYEVEVYLFSHPTTSTEQWPDSVTPIETQGSVDFIAPLIKTDINAASLDQAGCTANDWAFNPSYCQQQISQPSGSHLKHVPVTIAADTEQVASTRLPHVLLAKSQSQFANYIASIEREPAHQSLLHMTWQQPMLPRHSAKAVRIIGGKDFSEQFQMDGRIVSHSVDVQALSEYGALVDDIVPASPKQVWQLDGKINIYLNHYLYIETALNYREAGRKALPLTHNLQTLEDQQFESAHVTDTEFLYATPMIQNRRVRSGEVHYLDHPKLGMIVQIRKMPQPKAEVSGSMSTAQPIEPVPEASNSQPKTTK</sequence>
<protein>
    <recommendedName>
        <fullName evidence="5">Peptidoglycan-binding protein CsiV</fullName>
    </recommendedName>
</protein>
<proteinExistence type="predicted"/>